<reference evidence="3 4" key="1">
    <citation type="submission" date="2023-11" db="EMBL/GenBank/DDBJ databases">
        <authorList>
            <person name="Hedman E."/>
            <person name="Englund M."/>
            <person name="Stromberg M."/>
            <person name="Nyberg Akerstrom W."/>
            <person name="Nylinder S."/>
            <person name="Jareborg N."/>
            <person name="Kallberg Y."/>
            <person name="Kronander E."/>
        </authorList>
    </citation>
    <scope>NUCLEOTIDE SEQUENCE [LARGE SCALE GENOMIC DNA]</scope>
</reference>
<keyword evidence="1" id="KW-1133">Transmembrane helix</keyword>
<dbReference type="GO" id="GO:0000302">
    <property type="term" value="P:response to reactive oxygen species"/>
    <property type="evidence" value="ECO:0007669"/>
    <property type="project" value="TreeGrafter"/>
</dbReference>
<gene>
    <name evidence="3" type="ORF">PARMNEM_LOCUS10418</name>
</gene>
<dbReference type="PANTHER" id="PTHR10612">
    <property type="entry name" value="APOLIPOPROTEIN D"/>
    <property type="match status" value="1"/>
</dbReference>
<accession>A0AAV1L4T0</accession>
<dbReference type="EMBL" id="CAVLGL010000085">
    <property type="protein sequence ID" value="CAK1589995.1"/>
    <property type="molecule type" value="Genomic_DNA"/>
</dbReference>
<dbReference type="InterPro" id="IPR000566">
    <property type="entry name" value="Lipocln_cytosolic_FA-bd_dom"/>
</dbReference>
<dbReference type="GO" id="GO:0006629">
    <property type="term" value="P:lipid metabolic process"/>
    <property type="evidence" value="ECO:0007669"/>
    <property type="project" value="TreeGrafter"/>
</dbReference>
<organism evidence="3 4">
    <name type="scientific">Parnassius mnemosyne</name>
    <name type="common">clouded apollo</name>
    <dbReference type="NCBI Taxonomy" id="213953"/>
    <lineage>
        <taxon>Eukaryota</taxon>
        <taxon>Metazoa</taxon>
        <taxon>Ecdysozoa</taxon>
        <taxon>Arthropoda</taxon>
        <taxon>Hexapoda</taxon>
        <taxon>Insecta</taxon>
        <taxon>Pterygota</taxon>
        <taxon>Neoptera</taxon>
        <taxon>Endopterygota</taxon>
        <taxon>Lepidoptera</taxon>
        <taxon>Glossata</taxon>
        <taxon>Ditrysia</taxon>
        <taxon>Papilionoidea</taxon>
        <taxon>Papilionidae</taxon>
        <taxon>Parnassiinae</taxon>
        <taxon>Parnassini</taxon>
        <taxon>Parnassius</taxon>
        <taxon>Driopa</taxon>
    </lineage>
</organism>
<protein>
    <recommendedName>
        <fullName evidence="2">Lipocalin/cytosolic fatty-acid binding domain-containing protein</fullName>
    </recommendedName>
</protein>
<dbReference type="AlphaFoldDB" id="A0AAV1L4T0"/>
<keyword evidence="4" id="KW-1185">Reference proteome</keyword>
<evidence type="ECO:0000259" key="2">
    <source>
        <dbReference type="Pfam" id="PF00061"/>
    </source>
</evidence>
<feature type="domain" description="Lipocalin/cytosolic fatty-acid binding" evidence="2">
    <location>
        <begin position="31"/>
        <end position="98"/>
    </location>
</feature>
<evidence type="ECO:0000256" key="1">
    <source>
        <dbReference type="SAM" id="Phobius"/>
    </source>
</evidence>
<dbReference type="PANTHER" id="PTHR10612:SF34">
    <property type="entry name" value="APOLIPOPROTEIN D"/>
    <property type="match status" value="1"/>
</dbReference>
<keyword evidence="1" id="KW-0472">Membrane</keyword>
<name>A0AAV1L4T0_9NEOP</name>
<dbReference type="GO" id="GO:0005737">
    <property type="term" value="C:cytoplasm"/>
    <property type="evidence" value="ECO:0007669"/>
    <property type="project" value="TreeGrafter"/>
</dbReference>
<keyword evidence="1" id="KW-0812">Transmembrane</keyword>
<dbReference type="Proteomes" id="UP001314205">
    <property type="component" value="Unassembled WGS sequence"/>
</dbReference>
<feature type="transmembrane region" description="Helical" evidence="1">
    <location>
        <begin position="146"/>
        <end position="163"/>
    </location>
</feature>
<dbReference type="SUPFAM" id="SSF50814">
    <property type="entry name" value="Lipocalins"/>
    <property type="match status" value="1"/>
</dbReference>
<proteinExistence type="predicted"/>
<comment type="caution">
    <text evidence="3">The sequence shown here is derived from an EMBL/GenBank/DDBJ whole genome shotgun (WGS) entry which is preliminary data.</text>
</comment>
<evidence type="ECO:0000313" key="4">
    <source>
        <dbReference type="Proteomes" id="UP001314205"/>
    </source>
</evidence>
<dbReference type="InterPro" id="IPR012674">
    <property type="entry name" value="Calycin"/>
</dbReference>
<dbReference type="Gene3D" id="2.40.128.20">
    <property type="match status" value="1"/>
</dbReference>
<dbReference type="Pfam" id="PF00061">
    <property type="entry name" value="Lipocalin"/>
    <property type="match status" value="1"/>
</dbReference>
<sequence length="168" mass="18984">MIGSAFVASNDGSGILNVTFVLANGVVNVANYYILETDYISYSLVYSCRNLPDGNRQVSSWKLSRTRTLSNQANNIMNNIISNTRGLLEEYYITSDQSDETCFYVPEVIPDQAPVFRGQCEDITGVQGFDIQKVCISNYKPIHENMYWFIVNIIIIYETVFGTKKANM</sequence>
<evidence type="ECO:0000313" key="3">
    <source>
        <dbReference type="EMBL" id="CAK1589995.1"/>
    </source>
</evidence>